<feature type="region of interest" description="Disordered" evidence="4">
    <location>
        <begin position="1297"/>
        <end position="1321"/>
    </location>
</feature>
<feature type="domain" description="NACHT" evidence="5">
    <location>
        <begin position="343"/>
        <end position="505"/>
    </location>
</feature>
<feature type="coiled-coil region" evidence="3">
    <location>
        <begin position="193"/>
        <end position="220"/>
    </location>
</feature>
<proteinExistence type="predicted"/>
<keyword evidence="7" id="KW-1185">Reference proteome</keyword>
<feature type="compositionally biased region" description="Gly residues" evidence="4">
    <location>
        <begin position="1079"/>
        <end position="1089"/>
    </location>
</feature>
<dbReference type="SMART" id="SM00248">
    <property type="entry name" value="ANK"/>
    <property type="match status" value="6"/>
</dbReference>
<dbReference type="PROSITE" id="PS50297">
    <property type="entry name" value="ANK_REP_REGION"/>
    <property type="match status" value="5"/>
</dbReference>
<keyword evidence="2" id="KW-0040">ANK repeat</keyword>
<dbReference type="PANTHER" id="PTHR10039:SF16">
    <property type="entry name" value="GPI INOSITOL-DEACYLASE"/>
    <property type="match status" value="1"/>
</dbReference>
<feature type="compositionally biased region" description="Polar residues" evidence="4">
    <location>
        <begin position="1297"/>
        <end position="1317"/>
    </location>
</feature>
<dbReference type="Pfam" id="PF12796">
    <property type="entry name" value="Ank_2"/>
    <property type="match status" value="2"/>
</dbReference>
<evidence type="ECO:0000256" key="4">
    <source>
        <dbReference type="SAM" id="MobiDB-lite"/>
    </source>
</evidence>
<dbReference type="PANTHER" id="PTHR10039">
    <property type="entry name" value="AMELOGENIN"/>
    <property type="match status" value="1"/>
</dbReference>
<dbReference type="InterPro" id="IPR027417">
    <property type="entry name" value="P-loop_NTPase"/>
</dbReference>
<dbReference type="SUPFAM" id="SSF52540">
    <property type="entry name" value="P-loop containing nucleoside triphosphate hydrolases"/>
    <property type="match status" value="1"/>
</dbReference>
<dbReference type="InterPro" id="IPR036770">
    <property type="entry name" value="Ankyrin_rpt-contain_sf"/>
</dbReference>
<protein>
    <recommendedName>
        <fullName evidence="5">NACHT domain-containing protein</fullName>
    </recommendedName>
</protein>
<dbReference type="InterPro" id="IPR002110">
    <property type="entry name" value="Ankyrin_rpt"/>
</dbReference>
<dbReference type="InterPro" id="IPR007111">
    <property type="entry name" value="NACHT_NTPase"/>
</dbReference>
<dbReference type="InterPro" id="IPR029058">
    <property type="entry name" value="AB_hydrolase_fold"/>
</dbReference>
<evidence type="ECO:0000313" key="7">
    <source>
        <dbReference type="Proteomes" id="UP000297527"/>
    </source>
</evidence>
<dbReference type="EMBL" id="PQXN01000188">
    <property type="protein sequence ID" value="TGO50223.1"/>
    <property type="molecule type" value="Genomic_DNA"/>
</dbReference>
<dbReference type="Gene3D" id="1.25.40.20">
    <property type="entry name" value="Ankyrin repeat-containing domain"/>
    <property type="match status" value="2"/>
</dbReference>
<feature type="region of interest" description="Disordered" evidence="4">
    <location>
        <begin position="1044"/>
        <end position="1106"/>
    </location>
</feature>
<feature type="repeat" description="ANK" evidence="2">
    <location>
        <begin position="846"/>
        <end position="878"/>
    </location>
</feature>
<keyword evidence="1" id="KW-0677">Repeat</keyword>
<feature type="repeat" description="ANK" evidence="2">
    <location>
        <begin position="908"/>
        <end position="940"/>
    </location>
</feature>
<evidence type="ECO:0000313" key="6">
    <source>
        <dbReference type="EMBL" id="TGO50223.1"/>
    </source>
</evidence>
<feature type="repeat" description="ANK" evidence="2">
    <location>
        <begin position="942"/>
        <end position="974"/>
    </location>
</feature>
<gene>
    <name evidence="6" type="ORF">BCON_0188g00030</name>
</gene>
<feature type="repeat" description="ANK" evidence="2">
    <location>
        <begin position="976"/>
        <end position="1008"/>
    </location>
</feature>
<dbReference type="PROSITE" id="PS50088">
    <property type="entry name" value="ANK_REPEAT"/>
    <property type="match status" value="5"/>
</dbReference>
<feature type="repeat" description="ANK" evidence="2">
    <location>
        <begin position="880"/>
        <end position="903"/>
    </location>
</feature>
<dbReference type="SUPFAM" id="SSF53474">
    <property type="entry name" value="alpha/beta-Hydrolases"/>
    <property type="match status" value="1"/>
</dbReference>
<feature type="compositionally biased region" description="Low complexity" evidence="4">
    <location>
        <begin position="1051"/>
        <end position="1063"/>
    </location>
</feature>
<sequence>MAEITGLSLIHPGDEFGSQAHGSVDIIIVPGLQGAATAGSSENEKGPERLWLYDLLPKSLPTARIFNFGYQSDAISLVNSRGSVISTYAENLLESLTAFRVPHQEASLFLSRVAPLRPIVFLAHSLGGLVVQKALIVASTGDRADFFSIKRSTSAILFFATPHHTDHKGIFNILRYFSGVRRCQGSSEDFICKSQFQRNLDDTSAQLRQIQENFEHLRLQQSFKFSIDSFFEELPVANFGLVVNGTSSLSGFSDSILLHSDHNTICKFTSVGEPNFKRVLATLKRILHPSVECVPNLQKHQQEILRWLAIQRPQIANSAAPGSGKWLLENQEFRSWLSSDHNSVLWIQGNPGSGKSTLASNFIKDFKNHSLKDRPAILLYHFFHHESPDTSARNLLRSLIFQIMSKNLSPLSDLISLLDQKRNCYHKVEEPRNSWGEWISQAVLTEEFLGTCLEAIAKAHQLYIIIDALDECPNGEISSVMSLLYFLNSVALKNSIKLFITCRPGLMYEEAFSHLPYHRIVLEDENQTDLQQFISFKMLTQFPDFTNQEQISDTLLERASGTFLWVKLVIHNLRELTHYEENGTKRSVSRLPTSLDDVYNAIYEYVLRVESRAALRVLGWVMFARRRFSLRELKVALDVYQQSITRSSQSSRHIAQDQSLSPYQASIDVLIASCHGLLEVEGPDGIVSLVHLSAREFLISRAASETSQLGYSDAKYFNNTHISIAEVCVNYLAFRSLDDKTGVNFDLDNSGFMQYAVVHWVEHARAADRPGVSYQPLFKSLHLRSPNFLNFWIAQYQKHVNSRSSSKYMLEGWTALHISAAFGIYNLVETITELGDIQCFDSRDAYGRTALSLAAENNHVSVLRLLLEAGASITTRDNCYGLSPLEWAALQGNVEIVKILMEKTMSWSSTSLLAIAAAKGHASLVKLLLEKGATINSIDQYWGCTALHLAAGYGHTAIAFLLLARGADPNIIDRSKGQTPLYYAIYKGRHETIKILLEYGAKMGEPSKKSFVLTDAPQSTSWPERVGSSILGDLAIRIRTCTPGSEANGQSSSGNCNKGTSGSSGNGRKKRSHQDFQSGGSGGSGGFGDGPNKQPALEPTSSTDPTMSDLGLNLACPYFKHDPGRYGSSRACRGPPGYPDINRLKQHLYKAHSLKICRKCHLICSGEIELQEHYDIPICAAMFQRDYADGFDESQRDKLKRRTEKRNHSDKAQYWIAVYRILFPNTDDASMPTPWHEENINKRLYDESCALSRLQDSTLRNELSQHVRSQDAISAILNIINRHQTEFSGTITIGTIPRSSTQVSERQHPETSQNDLYQQPPLGRNPLGHDNIMMMPFDSSLPDFMMEPSSDSGFYEGYSLNDDFSRGTLTEVAGSMMGEHETAINGPILTQHQLPTLGAQANSDDITQTHQIHASSEDPLSSSSIRDIFNLDQSQYLQLQQGPVFNNYQDQDHNTDEENNST</sequence>
<dbReference type="Gene3D" id="3.40.50.300">
    <property type="entry name" value="P-loop containing nucleotide triphosphate hydrolases"/>
    <property type="match status" value="1"/>
</dbReference>
<evidence type="ECO:0000256" key="3">
    <source>
        <dbReference type="SAM" id="Coils"/>
    </source>
</evidence>
<dbReference type="Proteomes" id="UP000297527">
    <property type="component" value="Unassembled WGS sequence"/>
</dbReference>
<dbReference type="PROSITE" id="PS50837">
    <property type="entry name" value="NACHT"/>
    <property type="match status" value="1"/>
</dbReference>
<comment type="caution">
    <text evidence="6">The sequence shown here is derived from an EMBL/GenBank/DDBJ whole genome shotgun (WGS) entry which is preliminary data.</text>
</comment>
<dbReference type="SUPFAM" id="SSF48403">
    <property type="entry name" value="Ankyrin repeat"/>
    <property type="match status" value="1"/>
</dbReference>
<dbReference type="InterPro" id="IPR056884">
    <property type="entry name" value="NPHP3-like_N"/>
</dbReference>
<evidence type="ECO:0000259" key="5">
    <source>
        <dbReference type="PROSITE" id="PS50837"/>
    </source>
</evidence>
<reference evidence="6 7" key="1">
    <citation type="submission" date="2017-12" db="EMBL/GenBank/DDBJ databases">
        <title>Comparative genomics of Botrytis spp.</title>
        <authorList>
            <person name="Valero-Jimenez C.A."/>
            <person name="Tapia P."/>
            <person name="Veloso J."/>
            <person name="Silva-Moreno E."/>
            <person name="Staats M."/>
            <person name="Valdes J.H."/>
            <person name="Van Kan J.A.L."/>
        </authorList>
    </citation>
    <scope>NUCLEOTIDE SEQUENCE [LARGE SCALE GENOMIC DNA]</scope>
    <source>
        <strain evidence="6 7">MUCL11595</strain>
    </source>
</reference>
<evidence type="ECO:0000256" key="1">
    <source>
        <dbReference type="ARBA" id="ARBA00022737"/>
    </source>
</evidence>
<organism evidence="6 7">
    <name type="scientific">Botryotinia convoluta</name>
    <dbReference type="NCBI Taxonomy" id="54673"/>
    <lineage>
        <taxon>Eukaryota</taxon>
        <taxon>Fungi</taxon>
        <taxon>Dikarya</taxon>
        <taxon>Ascomycota</taxon>
        <taxon>Pezizomycotina</taxon>
        <taxon>Leotiomycetes</taxon>
        <taxon>Helotiales</taxon>
        <taxon>Sclerotiniaceae</taxon>
        <taxon>Botryotinia</taxon>
    </lineage>
</organism>
<keyword evidence="3" id="KW-0175">Coiled coil</keyword>
<dbReference type="OrthoDB" id="427518at2759"/>
<accession>A0A4Z1HZP7</accession>
<dbReference type="Pfam" id="PF24883">
    <property type="entry name" value="NPHP3_N"/>
    <property type="match status" value="1"/>
</dbReference>
<dbReference type="PRINTS" id="PR01415">
    <property type="entry name" value="ANKYRIN"/>
</dbReference>
<evidence type="ECO:0000256" key="2">
    <source>
        <dbReference type="PROSITE-ProRule" id="PRU00023"/>
    </source>
</evidence>
<name>A0A4Z1HZP7_9HELO</name>